<feature type="transmembrane region" description="Helical" evidence="10">
    <location>
        <begin position="831"/>
        <end position="852"/>
    </location>
</feature>
<dbReference type="CDD" id="cd03250">
    <property type="entry name" value="ABCC_MRP_domain1"/>
    <property type="match status" value="1"/>
</dbReference>
<reference evidence="14" key="2">
    <citation type="submission" date="2010-04" db="EMBL/GenBank/DDBJ databases">
        <authorList>
            <person name="Buell R."/>
            <person name="Hamilton J."/>
            <person name="Hostetler J."/>
        </authorList>
    </citation>
    <scope>NUCLEOTIDE SEQUENCE [LARGE SCALE GENOMIC DNA]</scope>
    <source>
        <strain evidence="14">DAOM:BR144</strain>
    </source>
</reference>
<dbReference type="GO" id="GO:0005524">
    <property type="term" value="F:ATP binding"/>
    <property type="evidence" value="ECO:0007669"/>
    <property type="project" value="UniProtKB-KW"/>
</dbReference>
<dbReference type="GO" id="GO:0140359">
    <property type="term" value="F:ABC-type transporter activity"/>
    <property type="evidence" value="ECO:0007669"/>
    <property type="project" value="InterPro"/>
</dbReference>
<feature type="region of interest" description="Disordered" evidence="9">
    <location>
        <begin position="1"/>
        <end position="27"/>
    </location>
</feature>
<dbReference type="PANTHER" id="PTHR24223">
    <property type="entry name" value="ATP-BINDING CASSETTE SUB-FAMILY C"/>
    <property type="match status" value="1"/>
</dbReference>
<comment type="subcellular location">
    <subcellularLocation>
        <location evidence="1">Vacuole membrane</location>
        <topology evidence="1">Multi-pass membrane protein</topology>
    </subcellularLocation>
</comment>
<dbReference type="PANTHER" id="PTHR24223:SF443">
    <property type="entry name" value="MULTIDRUG-RESISTANCE LIKE PROTEIN 1, ISOFORM I"/>
    <property type="match status" value="1"/>
</dbReference>
<evidence type="ECO:0000256" key="8">
    <source>
        <dbReference type="ARBA" id="ARBA00023136"/>
    </source>
</evidence>
<dbReference type="FunFam" id="1.20.1560.10:FF:000362">
    <property type="entry name" value="Uncharacterized protein"/>
    <property type="match status" value="1"/>
</dbReference>
<dbReference type="GO" id="GO:0005774">
    <property type="term" value="C:vacuolar membrane"/>
    <property type="evidence" value="ECO:0007669"/>
    <property type="project" value="UniProtKB-SubCell"/>
</dbReference>
<dbReference type="EMBL" id="GL376604">
    <property type="status" value="NOT_ANNOTATED_CDS"/>
    <property type="molecule type" value="Genomic_DNA"/>
</dbReference>
<dbReference type="Pfam" id="PF00005">
    <property type="entry name" value="ABC_tran"/>
    <property type="match status" value="1"/>
</dbReference>
<dbReference type="HOGENOM" id="CLU_000604_27_3_1"/>
<keyword evidence="5" id="KW-0547">Nucleotide-binding</keyword>
<evidence type="ECO:0000256" key="4">
    <source>
        <dbReference type="ARBA" id="ARBA00022737"/>
    </source>
</evidence>
<evidence type="ECO:0000256" key="5">
    <source>
        <dbReference type="ARBA" id="ARBA00022741"/>
    </source>
</evidence>
<evidence type="ECO:0000256" key="9">
    <source>
        <dbReference type="SAM" id="MobiDB-lite"/>
    </source>
</evidence>
<feature type="transmembrane region" description="Helical" evidence="10">
    <location>
        <begin position="94"/>
        <end position="121"/>
    </location>
</feature>
<dbReference type="InParanoid" id="K3WNM7"/>
<feature type="transmembrane region" description="Helical" evidence="10">
    <location>
        <begin position="220"/>
        <end position="238"/>
    </location>
</feature>
<dbReference type="InterPro" id="IPR044726">
    <property type="entry name" value="ABCC_6TM_D2"/>
</dbReference>
<keyword evidence="2" id="KW-0813">Transport</keyword>
<dbReference type="eggNOG" id="KOG0054">
    <property type="taxonomic scope" value="Eukaryota"/>
</dbReference>
<keyword evidence="7 10" id="KW-1133">Transmembrane helix</keyword>
<dbReference type="OMA" id="FCIANDG"/>
<evidence type="ECO:0000313" key="13">
    <source>
        <dbReference type="EnsemblProtists" id="PYU1_T006569"/>
    </source>
</evidence>
<dbReference type="PROSITE" id="PS50893">
    <property type="entry name" value="ABC_TRANSPORTER_2"/>
    <property type="match status" value="1"/>
</dbReference>
<dbReference type="CDD" id="cd18580">
    <property type="entry name" value="ABC_6TM_ABCC_D2"/>
    <property type="match status" value="1"/>
</dbReference>
<evidence type="ECO:0000313" key="14">
    <source>
        <dbReference type="Proteomes" id="UP000019132"/>
    </source>
</evidence>
<feature type="transmembrane region" description="Helical" evidence="10">
    <location>
        <begin position="802"/>
        <end position="825"/>
    </location>
</feature>
<dbReference type="STRING" id="431595.K3WNM7"/>
<accession>K3WNM7</accession>
<evidence type="ECO:0000256" key="6">
    <source>
        <dbReference type="ARBA" id="ARBA00022840"/>
    </source>
</evidence>
<keyword evidence="6" id="KW-0067">ATP-binding</keyword>
<dbReference type="Proteomes" id="UP000019132">
    <property type="component" value="Unassembled WGS sequence"/>
</dbReference>
<reference evidence="13" key="3">
    <citation type="submission" date="2015-02" db="UniProtKB">
        <authorList>
            <consortium name="EnsemblProtists"/>
        </authorList>
    </citation>
    <scope>IDENTIFICATION</scope>
    <source>
        <strain evidence="13">DAOM BR144</strain>
    </source>
</reference>
<dbReference type="GO" id="GO:0016887">
    <property type="term" value="F:ATP hydrolysis activity"/>
    <property type="evidence" value="ECO:0007669"/>
    <property type="project" value="InterPro"/>
</dbReference>
<keyword evidence="8 10" id="KW-0472">Membrane</keyword>
<dbReference type="InterPro" id="IPR003593">
    <property type="entry name" value="AAA+_ATPase"/>
</dbReference>
<evidence type="ECO:0000256" key="1">
    <source>
        <dbReference type="ARBA" id="ARBA00004128"/>
    </source>
</evidence>
<dbReference type="Pfam" id="PF00664">
    <property type="entry name" value="ABC_membrane"/>
    <property type="match status" value="2"/>
</dbReference>
<evidence type="ECO:0000256" key="3">
    <source>
        <dbReference type="ARBA" id="ARBA00022692"/>
    </source>
</evidence>
<dbReference type="InterPro" id="IPR044746">
    <property type="entry name" value="ABCC_6TM_D1"/>
</dbReference>
<dbReference type="SUPFAM" id="SSF52540">
    <property type="entry name" value="P-loop containing nucleoside triphosphate hydrolases"/>
    <property type="match status" value="1"/>
</dbReference>
<evidence type="ECO:0000256" key="2">
    <source>
        <dbReference type="ARBA" id="ARBA00022448"/>
    </source>
</evidence>
<evidence type="ECO:0000259" key="12">
    <source>
        <dbReference type="PROSITE" id="PS50929"/>
    </source>
</evidence>
<dbReference type="InterPro" id="IPR036640">
    <property type="entry name" value="ABC1_TM_sf"/>
</dbReference>
<organism evidence="13 14">
    <name type="scientific">Globisporangium ultimum (strain ATCC 200006 / CBS 805.95 / DAOM BR144)</name>
    <name type="common">Pythium ultimum</name>
    <dbReference type="NCBI Taxonomy" id="431595"/>
    <lineage>
        <taxon>Eukaryota</taxon>
        <taxon>Sar</taxon>
        <taxon>Stramenopiles</taxon>
        <taxon>Oomycota</taxon>
        <taxon>Peronosporomycetes</taxon>
        <taxon>Pythiales</taxon>
        <taxon>Pythiaceae</taxon>
        <taxon>Globisporangium</taxon>
    </lineage>
</organism>
<feature type="transmembrane region" description="Helical" evidence="10">
    <location>
        <begin position="341"/>
        <end position="364"/>
    </location>
</feature>
<keyword evidence="4" id="KW-0677">Repeat</keyword>
<dbReference type="InterPro" id="IPR011527">
    <property type="entry name" value="ABC1_TM_dom"/>
</dbReference>
<dbReference type="AlphaFoldDB" id="K3WNM7"/>
<dbReference type="PROSITE" id="PS50929">
    <property type="entry name" value="ABC_TM1F"/>
    <property type="match status" value="2"/>
</dbReference>
<evidence type="ECO:0000259" key="11">
    <source>
        <dbReference type="PROSITE" id="PS50893"/>
    </source>
</evidence>
<proteinExistence type="predicted"/>
<reference evidence="14" key="1">
    <citation type="journal article" date="2010" name="Genome Biol.">
        <title>Genome sequence of the necrotrophic plant pathogen Pythium ultimum reveals original pathogenicity mechanisms and effector repertoire.</title>
        <authorList>
            <person name="Levesque C.A."/>
            <person name="Brouwer H."/>
            <person name="Cano L."/>
            <person name="Hamilton J.P."/>
            <person name="Holt C."/>
            <person name="Huitema E."/>
            <person name="Raffaele S."/>
            <person name="Robideau G.P."/>
            <person name="Thines M."/>
            <person name="Win J."/>
            <person name="Zerillo M.M."/>
            <person name="Beakes G.W."/>
            <person name="Boore J.L."/>
            <person name="Busam D."/>
            <person name="Dumas B."/>
            <person name="Ferriera S."/>
            <person name="Fuerstenberg S.I."/>
            <person name="Gachon C.M."/>
            <person name="Gaulin E."/>
            <person name="Govers F."/>
            <person name="Grenville-Briggs L."/>
            <person name="Horner N."/>
            <person name="Hostetler J."/>
            <person name="Jiang R.H."/>
            <person name="Johnson J."/>
            <person name="Krajaejun T."/>
            <person name="Lin H."/>
            <person name="Meijer H.J."/>
            <person name="Moore B."/>
            <person name="Morris P."/>
            <person name="Phuntmart V."/>
            <person name="Puiu D."/>
            <person name="Shetty J."/>
            <person name="Stajich J.E."/>
            <person name="Tripathy S."/>
            <person name="Wawra S."/>
            <person name="van West P."/>
            <person name="Whitty B.R."/>
            <person name="Coutinho P.M."/>
            <person name="Henrissat B."/>
            <person name="Martin F."/>
            <person name="Thomas P.D."/>
            <person name="Tyler B.M."/>
            <person name="De Vries R.P."/>
            <person name="Kamoun S."/>
            <person name="Yandell M."/>
            <person name="Tisserat N."/>
            <person name="Buell C.R."/>
        </authorList>
    </citation>
    <scope>NUCLEOTIDE SEQUENCE</scope>
    <source>
        <strain evidence="14">DAOM:BR144</strain>
    </source>
</reference>
<keyword evidence="14" id="KW-1185">Reference proteome</keyword>
<keyword evidence="3 10" id="KW-0812">Transmembrane</keyword>
<sequence>MSKLLPTKAPQRHGYGSLNDEAHSSGSGSGIRDASFLSRMFFSYAFPLFKVGNERQLNMDDMWKLEGENVSTTAFEKYKRQFDKHNGSITKAMVATYGLPFLVCGLGALFSAGCAVFAPVVLHHVIDAFAAAEIDIENLTVWLGAFFASRVVNAVVAAQMSFYLELFALRLTVALKSLVFQKAIRRSSRSKIDAKAVDITNLYTSDVDNILWAAFQINNLWILPLQIGAVIYMLYAVIGLAAFAGLAVIGMSMIASLFIAMLTGKAFGDIMTRKDTRMKTIKEVFGAIQIVKLNTWEDKFAEKIDKLRAFELKAVATYLYVTSMSIFVLWASPIFVSTVSFAVYSLVMGQTLTAAKVFTAIALFNAIRDPLRDLPNVIQTCIQAKVSLDRMSEFLILEEYDPNNVTRNDTSQPTDVVVAVENGSFGWTQDTSLLKNVNLTIKQGDLVVTHGAVGGGKSSICSALLGEMEKLGGSVFVRGRVAYYSQQTWIQNTTIRDNILFGTAYDQRRYQKVLDACGLLPDLEQFPGGDETEIGQKGVNLSGGQKARLSLARACYSDADLFILDSPLAAVDAVVQSEIFSKCICGLLENKTIILVTHSPDIIASKAASYKILVEDGELKGVKKEIEKPRSVYVSAISPRTIKKAHAHETDDSKLAKADAGKLVDDEERQEGQVSKEVFLRYFESLGGLKMCFFLVVMQSLWQGFQTSSDLWLSYWTGQKSGIYNEDETEHNMKIYTLLGAGSAFMVLARALTISFLGLRASRHLFDSMTHSLLSAPLRFFDVNPIGRIVNRYGDDVSAVDFMLPFAFGTFLAMLFFTVFQLATAVYTVKLLRLLVIPLIYLYLQVAQYFLAPSREVSRLWKVAASPVLSHVSESEEGVALIRAFGPEYVERALAENFVRIDVNNQVWYVMNVGRQ</sequence>
<feature type="domain" description="ABC transmembrane type-1" evidence="12">
    <location>
        <begin position="102"/>
        <end position="383"/>
    </location>
</feature>
<evidence type="ECO:0000256" key="10">
    <source>
        <dbReference type="SAM" id="Phobius"/>
    </source>
</evidence>
<dbReference type="Gene3D" id="1.20.1560.10">
    <property type="entry name" value="ABC transporter type 1, transmembrane domain"/>
    <property type="match status" value="2"/>
</dbReference>
<feature type="transmembrane region" description="Helical" evidence="10">
    <location>
        <begin position="315"/>
        <end position="335"/>
    </location>
</feature>
<dbReference type="FunFam" id="3.40.50.300:FF:000997">
    <property type="entry name" value="Multidrug resistance-associated protein 1"/>
    <property type="match status" value="1"/>
</dbReference>
<protein>
    <recommendedName>
        <fullName evidence="15">ABC transmembrane type-1 domain-containing protein</fullName>
    </recommendedName>
</protein>
<dbReference type="EnsemblProtists" id="PYU1_T006569">
    <property type="protein sequence ID" value="PYU1_T006569"/>
    <property type="gene ID" value="PYU1_G006557"/>
</dbReference>
<feature type="transmembrane region" description="Helical" evidence="10">
    <location>
        <begin position="141"/>
        <end position="164"/>
    </location>
</feature>
<feature type="domain" description="ABC transmembrane type-1" evidence="12">
    <location>
        <begin position="693"/>
        <end position="886"/>
    </location>
</feature>
<dbReference type="InterPro" id="IPR050173">
    <property type="entry name" value="ABC_transporter_C-like"/>
</dbReference>
<dbReference type="SUPFAM" id="SSF90123">
    <property type="entry name" value="ABC transporter transmembrane region"/>
    <property type="match status" value="2"/>
</dbReference>
<evidence type="ECO:0000256" key="7">
    <source>
        <dbReference type="ARBA" id="ARBA00022989"/>
    </source>
</evidence>
<dbReference type="Gene3D" id="3.40.50.300">
    <property type="entry name" value="P-loop containing nucleotide triphosphate hydrolases"/>
    <property type="match status" value="1"/>
</dbReference>
<evidence type="ECO:0008006" key="15">
    <source>
        <dbReference type="Google" id="ProtNLM"/>
    </source>
</evidence>
<dbReference type="InterPro" id="IPR027417">
    <property type="entry name" value="P-loop_NTPase"/>
</dbReference>
<feature type="transmembrane region" description="Helical" evidence="10">
    <location>
        <begin position="735"/>
        <end position="759"/>
    </location>
</feature>
<feature type="domain" description="ABC transporter" evidence="11">
    <location>
        <begin position="418"/>
        <end position="641"/>
    </location>
</feature>
<dbReference type="SMART" id="SM00382">
    <property type="entry name" value="AAA"/>
    <property type="match status" value="1"/>
</dbReference>
<dbReference type="InterPro" id="IPR003439">
    <property type="entry name" value="ABC_transporter-like_ATP-bd"/>
</dbReference>
<feature type="transmembrane region" description="Helical" evidence="10">
    <location>
        <begin position="244"/>
        <end position="268"/>
    </location>
</feature>
<name>K3WNM7_GLOUD</name>
<dbReference type="VEuPathDB" id="FungiDB:PYU1_G006557"/>
<dbReference type="CDD" id="cd18579">
    <property type="entry name" value="ABC_6TM_ABCC_D1"/>
    <property type="match status" value="1"/>
</dbReference>